<accession>A0AAV7T233</accession>
<dbReference type="EMBL" id="JANPWB010000007">
    <property type="protein sequence ID" value="KAJ1170605.1"/>
    <property type="molecule type" value="Genomic_DNA"/>
</dbReference>
<reference evidence="1" key="1">
    <citation type="journal article" date="2022" name="bioRxiv">
        <title>Sequencing and chromosome-scale assembly of the giantPleurodeles waltlgenome.</title>
        <authorList>
            <person name="Brown T."/>
            <person name="Elewa A."/>
            <person name="Iarovenko S."/>
            <person name="Subramanian E."/>
            <person name="Araus A.J."/>
            <person name="Petzold A."/>
            <person name="Susuki M."/>
            <person name="Suzuki K.-i.T."/>
            <person name="Hayashi T."/>
            <person name="Toyoda A."/>
            <person name="Oliveira C."/>
            <person name="Osipova E."/>
            <person name="Leigh N.D."/>
            <person name="Simon A."/>
            <person name="Yun M.H."/>
        </authorList>
    </citation>
    <scope>NUCLEOTIDE SEQUENCE</scope>
    <source>
        <strain evidence="1">20211129_DDA</strain>
        <tissue evidence="1">Liver</tissue>
    </source>
</reference>
<name>A0AAV7T233_PLEWA</name>
<proteinExistence type="predicted"/>
<sequence length="140" mass="15470">MLGHQVLAWRLASASGGPSGGAPGMVVEEMPRQARPRDWIRCGWRPVTLLCQTLQPSSTPMGVLLDWCRDAASNYGIVNATIISSNKVEWYDENCKASRAESMSAITTEEEAMSQDLVTAENSKNIKQFWHTVAKSTKNR</sequence>
<evidence type="ECO:0000313" key="2">
    <source>
        <dbReference type="Proteomes" id="UP001066276"/>
    </source>
</evidence>
<organism evidence="1 2">
    <name type="scientific">Pleurodeles waltl</name>
    <name type="common">Iberian ribbed newt</name>
    <dbReference type="NCBI Taxonomy" id="8319"/>
    <lineage>
        <taxon>Eukaryota</taxon>
        <taxon>Metazoa</taxon>
        <taxon>Chordata</taxon>
        <taxon>Craniata</taxon>
        <taxon>Vertebrata</taxon>
        <taxon>Euteleostomi</taxon>
        <taxon>Amphibia</taxon>
        <taxon>Batrachia</taxon>
        <taxon>Caudata</taxon>
        <taxon>Salamandroidea</taxon>
        <taxon>Salamandridae</taxon>
        <taxon>Pleurodelinae</taxon>
        <taxon>Pleurodeles</taxon>
    </lineage>
</organism>
<keyword evidence="2" id="KW-1185">Reference proteome</keyword>
<comment type="caution">
    <text evidence="1">The sequence shown here is derived from an EMBL/GenBank/DDBJ whole genome shotgun (WGS) entry which is preliminary data.</text>
</comment>
<dbReference type="Proteomes" id="UP001066276">
    <property type="component" value="Chromosome 4_1"/>
</dbReference>
<evidence type="ECO:0000313" key="1">
    <source>
        <dbReference type="EMBL" id="KAJ1170605.1"/>
    </source>
</evidence>
<protein>
    <submittedName>
        <fullName evidence="1">Uncharacterized protein</fullName>
    </submittedName>
</protein>
<gene>
    <name evidence="1" type="ORF">NDU88_002478</name>
</gene>
<dbReference type="AlphaFoldDB" id="A0AAV7T233"/>